<organism evidence="3 4">
    <name type="scientific">Ilex paraguariensis</name>
    <name type="common">yerba mate</name>
    <dbReference type="NCBI Taxonomy" id="185542"/>
    <lineage>
        <taxon>Eukaryota</taxon>
        <taxon>Viridiplantae</taxon>
        <taxon>Streptophyta</taxon>
        <taxon>Embryophyta</taxon>
        <taxon>Tracheophyta</taxon>
        <taxon>Spermatophyta</taxon>
        <taxon>Magnoliopsida</taxon>
        <taxon>eudicotyledons</taxon>
        <taxon>Gunneridae</taxon>
        <taxon>Pentapetalae</taxon>
        <taxon>asterids</taxon>
        <taxon>campanulids</taxon>
        <taxon>Aquifoliales</taxon>
        <taxon>Aquifoliaceae</taxon>
        <taxon>Ilex</taxon>
    </lineage>
</organism>
<feature type="repeat" description="PPR" evidence="2">
    <location>
        <begin position="62"/>
        <end position="96"/>
    </location>
</feature>
<dbReference type="FunFam" id="1.25.40.10:FF:000090">
    <property type="entry name" value="Pentatricopeptide repeat-containing protein, chloroplastic"/>
    <property type="match status" value="2"/>
</dbReference>
<feature type="repeat" description="PPR" evidence="2">
    <location>
        <begin position="217"/>
        <end position="251"/>
    </location>
</feature>
<dbReference type="EMBL" id="CAUOFW020006669">
    <property type="protein sequence ID" value="CAK9175650.1"/>
    <property type="molecule type" value="Genomic_DNA"/>
</dbReference>
<proteinExistence type="predicted"/>
<dbReference type="Gene3D" id="1.25.40.10">
    <property type="entry name" value="Tetratricopeptide repeat domain"/>
    <property type="match status" value="9"/>
</dbReference>
<evidence type="ECO:0000256" key="1">
    <source>
        <dbReference type="ARBA" id="ARBA00022737"/>
    </source>
</evidence>
<dbReference type="Proteomes" id="UP001642360">
    <property type="component" value="Unassembled WGS sequence"/>
</dbReference>
<protein>
    <recommendedName>
        <fullName evidence="5">Pentatricopeptide repeat-containing protein</fullName>
    </recommendedName>
</protein>
<feature type="repeat" description="PPR" evidence="2">
    <location>
        <begin position="631"/>
        <end position="661"/>
    </location>
</feature>
<evidence type="ECO:0008006" key="5">
    <source>
        <dbReference type="Google" id="ProtNLM"/>
    </source>
</evidence>
<dbReference type="PANTHER" id="PTHR47926:SF452">
    <property type="entry name" value="PENTATRICOPEPTIDE REPEAT-CONTAINING PROTEIN"/>
    <property type="match status" value="1"/>
</dbReference>
<feature type="repeat" description="PPR" evidence="2">
    <location>
        <begin position="186"/>
        <end position="216"/>
    </location>
</feature>
<dbReference type="SUPFAM" id="SSF48452">
    <property type="entry name" value="TPR-like"/>
    <property type="match status" value="2"/>
</dbReference>
<dbReference type="InterPro" id="IPR046960">
    <property type="entry name" value="PPR_At4g14850-like_plant"/>
</dbReference>
<feature type="repeat" description="PPR" evidence="2">
    <location>
        <begin position="124"/>
        <end position="158"/>
    </location>
</feature>
<dbReference type="Pfam" id="PF01535">
    <property type="entry name" value="PPR"/>
    <property type="match status" value="11"/>
</dbReference>
<feature type="repeat" description="PPR" evidence="2">
    <location>
        <begin position="724"/>
        <end position="758"/>
    </location>
</feature>
<dbReference type="FunFam" id="1.25.40.10:FF:000125">
    <property type="entry name" value="Pentatricopeptide repeat-containing protein"/>
    <property type="match status" value="2"/>
</dbReference>
<feature type="repeat" description="PPR" evidence="2">
    <location>
        <begin position="279"/>
        <end position="313"/>
    </location>
</feature>
<evidence type="ECO:0000313" key="4">
    <source>
        <dbReference type="Proteomes" id="UP001642360"/>
    </source>
</evidence>
<dbReference type="Pfam" id="PF13041">
    <property type="entry name" value="PPR_2"/>
    <property type="match status" value="4"/>
</dbReference>
<evidence type="ECO:0000256" key="2">
    <source>
        <dbReference type="PROSITE-ProRule" id="PRU00708"/>
    </source>
</evidence>
<dbReference type="InterPro" id="IPR011990">
    <property type="entry name" value="TPR-like_helical_dom_sf"/>
</dbReference>
<feature type="repeat" description="PPR" evidence="2">
    <location>
        <begin position="662"/>
        <end position="696"/>
    </location>
</feature>
<dbReference type="InterPro" id="IPR046848">
    <property type="entry name" value="E_motif"/>
</dbReference>
<comment type="caution">
    <text evidence="3">The sequence shown here is derived from an EMBL/GenBank/DDBJ whole genome shotgun (WGS) entry which is preliminary data.</text>
</comment>
<gene>
    <name evidence="3" type="ORF">ILEXP_LOCUS45460</name>
</gene>
<feature type="repeat" description="PPR" evidence="2">
    <location>
        <begin position="438"/>
        <end position="472"/>
    </location>
</feature>
<accession>A0ABC8U6Q5</accession>
<feature type="repeat" description="PPR" evidence="2">
    <location>
        <begin position="883"/>
        <end position="917"/>
    </location>
</feature>
<keyword evidence="4" id="KW-1185">Reference proteome</keyword>
<dbReference type="PROSITE" id="PS51375">
    <property type="entry name" value="PPR"/>
    <property type="match status" value="10"/>
</dbReference>
<dbReference type="InterPro" id="IPR002885">
    <property type="entry name" value="PPR_rpt"/>
</dbReference>
<dbReference type="PANTHER" id="PTHR47926">
    <property type="entry name" value="PENTATRICOPEPTIDE REPEAT-CONTAINING PROTEIN"/>
    <property type="match status" value="1"/>
</dbReference>
<reference evidence="3 4" key="1">
    <citation type="submission" date="2024-02" db="EMBL/GenBank/DDBJ databases">
        <authorList>
            <person name="Vignale AGUSTIN F."/>
            <person name="Sosa J E."/>
            <person name="Modenutti C."/>
        </authorList>
    </citation>
    <scope>NUCLEOTIDE SEQUENCE [LARGE SCALE GENOMIC DNA]</scope>
</reference>
<evidence type="ECO:0000313" key="3">
    <source>
        <dbReference type="EMBL" id="CAK9175650.1"/>
    </source>
</evidence>
<keyword evidence="1" id="KW-0677">Repeat</keyword>
<dbReference type="Pfam" id="PF20431">
    <property type="entry name" value="E_motif"/>
    <property type="match status" value="2"/>
</dbReference>
<dbReference type="GO" id="GO:0048731">
    <property type="term" value="P:system development"/>
    <property type="evidence" value="ECO:0007669"/>
    <property type="project" value="UniProtKB-ARBA"/>
</dbReference>
<dbReference type="NCBIfam" id="TIGR00756">
    <property type="entry name" value="PPR"/>
    <property type="match status" value="10"/>
</dbReference>
<name>A0ABC8U6Q5_9AQUA</name>
<sequence length="1191" mass="134909">MHVRHKLKSFTGFVDVRNFPVCRNLCSNTNPLYVCNSRITRCSKLGDIETARRVFDETPQKNVVTWNCMISGYVRNGMIREARKVFDAVPGRNIVSWTAMLSGYAKCGMLEEARVLFEKIDSKNVVCWNSMISGYVRNGEIREARKLFEAMPVKNSVSWVTIIEGYFRYGLVSEAKKLFDRASKKSVLVYNAMLAGYAEMGYVEDSYELFVIMPQRDVASWTSMIKCFSNGGQVERARSLFQEMPEKDVVAWTTMMRAYLQNGRIADARELFNEMPHKDIVAWNSMIDGCIQNGRVEDALELFMQMPRRDTVSWNSVLQGYVQQDDMINACKFFEAMPQKDETSWNIMIVGYQSEKALVLYVHMWQSGFKPDQGTFTSVISVCGVLSVHGWGRAVHLHVIKIGYENDTMVMSSLVSMYSRCGFLKYAAAAFERITDRDIVAWNAMIVAQAYHGSAVDTLNLFSSMIRGGLEPDHVTFLGLLTACAHSGLVDESWKHFNSMKMNWNLTPKPEHYACIVDLLGRSGLLAEAFELVKQLPVDLPAHAWESLLSSCRVHENFELGEFVALKLLSVQPCNVGMYVLLSNIYASRGLWKEAAHIRAVLKQLQLKKELACSWIEMNAKKLFDRASKKSVLVYNAMLAGYAEMGYVEDSYELFVIMPQRDVASWTSMIKCFSNGGQVERARSLFQEMPEKDVVAWTTMMRAYLQNGRIADARELFNEMPHKDIVAWNSMIDGCIQNGRVEDALELFMQMPRRDTVSWNSVLQGYVQQDDMINACKFFEAMPQKDETSWNIMIAGYQSEKALVLYVHMWQSGFKPDQGTFTSVISVCGVLSVHGWGRAVHLHVIKIGYENDTMVMSSLVSMYSRCGFLKYAAAAFERITDRDIVAWNAMIVAQAYHGSAVDTLNLFSSMIRGGLEPDHVTFLGLLTACAHSGLVDESWKHFNSMKMNWNLTPKPEHYACIVDLLGRSGLLAEAFELVKQLPVDLPAHAWESLLSSCRVHENFELGEFVALKLLSVQPCNVGMYVLLSNIYASRGLWKEAAHIRAVLKQLQLKKELACSWIEMNGQICQFFCSDKSHPRTEDIYKELVSLNHNFGNLVRGLVCEYNTGSHRMVWISMRFCVQEVDLLYILLKKDLHMRTKAYGQLDVMSLQLESLAFSAYFPPTVGSAHGVEQALTVSVNEDSVALCFAGP</sequence>
<dbReference type="AlphaFoldDB" id="A0ABC8U6Q5"/>